<gene>
    <name evidence="1" type="ORF">Tci_023855</name>
</gene>
<organism evidence="1">
    <name type="scientific">Tanacetum cinerariifolium</name>
    <name type="common">Dalmatian daisy</name>
    <name type="synonym">Chrysanthemum cinerariifolium</name>
    <dbReference type="NCBI Taxonomy" id="118510"/>
    <lineage>
        <taxon>Eukaryota</taxon>
        <taxon>Viridiplantae</taxon>
        <taxon>Streptophyta</taxon>
        <taxon>Embryophyta</taxon>
        <taxon>Tracheophyta</taxon>
        <taxon>Spermatophyta</taxon>
        <taxon>Magnoliopsida</taxon>
        <taxon>eudicotyledons</taxon>
        <taxon>Gunneridae</taxon>
        <taxon>Pentapetalae</taxon>
        <taxon>asterids</taxon>
        <taxon>campanulids</taxon>
        <taxon>Asterales</taxon>
        <taxon>Asteraceae</taxon>
        <taxon>Asteroideae</taxon>
        <taxon>Anthemideae</taxon>
        <taxon>Anthemidinae</taxon>
        <taxon>Tanacetum</taxon>
    </lineage>
</organism>
<dbReference type="EMBL" id="BKCJ010002932">
    <property type="protein sequence ID" value="GEU51877.1"/>
    <property type="molecule type" value="Genomic_DNA"/>
</dbReference>
<proteinExistence type="predicted"/>
<name>A0A6L2KT99_TANCI</name>
<evidence type="ECO:0008006" key="2">
    <source>
        <dbReference type="Google" id="ProtNLM"/>
    </source>
</evidence>
<dbReference type="PANTHER" id="PTHR33067">
    <property type="entry name" value="RNA-DIRECTED DNA POLYMERASE-RELATED"/>
    <property type="match status" value="1"/>
</dbReference>
<dbReference type="AlphaFoldDB" id="A0A6L2KT99"/>
<protein>
    <recommendedName>
        <fullName evidence="2">Eukaryotic translation initiation factor 3 subunit G N-terminal domain-containing protein</fullName>
    </recommendedName>
</protein>
<accession>A0A6L2KT99</accession>
<sequence>MIRSSTKELFTPFKDLERKFRSSRKYFKTLSLDESRSPDFDLFSDQEEYSEEEVAETMAKTMEQYMCKTRPDYGSGVARPKIEDKDNFKLKGQFLKELRTNTFNGSDHEDANEHIEKVLEIVDLFHIPNITIDQVMLRAFPSSSKTVADAKVAIQEMAEYFQKWHNETSRTRSTETSDGLAAIQAQLNNLGREIKKVNEKVYATQVGCEQCKSPYYTKDCPLKEEGKTLKEAYYTQFGASVSVMPLLSYLNLGLGELAHIKLTVELVDRTVKYPKRIVVNVPVVLEDMDAYRDEGTGGVIFGEPFLREVGINATRFEGMITIHNGNEEVTYQIA</sequence>
<evidence type="ECO:0000313" key="1">
    <source>
        <dbReference type="EMBL" id="GEU51877.1"/>
    </source>
</evidence>
<reference evidence="1" key="1">
    <citation type="journal article" date="2019" name="Sci. Rep.">
        <title>Draft genome of Tanacetum cinerariifolium, the natural source of mosquito coil.</title>
        <authorList>
            <person name="Yamashiro T."/>
            <person name="Shiraishi A."/>
            <person name="Satake H."/>
            <person name="Nakayama K."/>
        </authorList>
    </citation>
    <scope>NUCLEOTIDE SEQUENCE</scope>
</reference>
<comment type="caution">
    <text evidence="1">The sequence shown here is derived from an EMBL/GenBank/DDBJ whole genome shotgun (WGS) entry which is preliminary data.</text>
</comment>
<dbReference type="PANTHER" id="PTHR33067:SF9">
    <property type="entry name" value="RNA-DIRECTED DNA POLYMERASE"/>
    <property type="match status" value="1"/>
</dbReference>